<feature type="transmembrane region" description="Helical" evidence="1">
    <location>
        <begin position="12"/>
        <end position="34"/>
    </location>
</feature>
<evidence type="ECO:0000256" key="1">
    <source>
        <dbReference type="SAM" id="Phobius"/>
    </source>
</evidence>
<protein>
    <recommendedName>
        <fullName evidence="4">Membrane protein 6-pyruvoyl-tetrahydropterin synthase-related domain-containing protein</fullName>
    </recommendedName>
</protein>
<keyword evidence="1" id="KW-0472">Membrane</keyword>
<evidence type="ECO:0000313" key="3">
    <source>
        <dbReference type="Proteomes" id="UP000886822"/>
    </source>
</evidence>
<feature type="transmembrane region" description="Helical" evidence="1">
    <location>
        <begin position="108"/>
        <end position="130"/>
    </location>
</feature>
<feature type="transmembrane region" description="Helical" evidence="1">
    <location>
        <begin position="380"/>
        <end position="398"/>
    </location>
</feature>
<evidence type="ECO:0000313" key="2">
    <source>
        <dbReference type="EMBL" id="HIW71171.1"/>
    </source>
</evidence>
<feature type="transmembrane region" description="Helical" evidence="1">
    <location>
        <begin position="136"/>
        <end position="155"/>
    </location>
</feature>
<reference evidence="2" key="2">
    <citation type="submission" date="2021-04" db="EMBL/GenBank/DDBJ databases">
        <authorList>
            <person name="Gilroy R."/>
        </authorList>
    </citation>
    <scope>NUCLEOTIDE SEQUENCE</scope>
    <source>
        <strain evidence="2">CHK173-259</strain>
    </source>
</reference>
<feature type="transmembrane region" description="Helical" evidence="1">
    <location>
        <begin position="349"/>
        <end position="368"/>
    </location>
</feature>
<dbReference type="Proteomes" id="UP000886822">
    <property type="component" value="Unassembled WGS sequence"/>
</dbReference>
<sequence>MGERLRGFLTRYWWQVEGVTFLLLSILWILPWGFSGKLYVGDDLAFHLNRIQGLTAAFKASGNWFQIPAVATGAFSAWGYPINLFYPATALIPAAWLQAVAPGIGGYYVFLVFLNFATLGIAAVVAYQLLQSRGQAFLVAVIYSFAQYRFLDFFVRGALAEGIVFTFLPIVFYGLYCLTVGDYRKWYWLAIGMALIALTHVISLALSAVGVVVMLSMWGLSRTEPWRRLRNLGFATVLAVGLSAGFLGPLAEQLVHVGKLGVAQYSLAQSAAQLGDLFSNSLDNATASNQINFGVVALLLTVAALFAWKQLTAFDRYCLGLSWFFIFLGTNLFPWQLFQGLLGNIQFPWRFLALAVFPLALVGARSLILLAHARTFNRKFWTVAVASLAVVGIALGTSERLYHQVGLGQNKIVTNASYLQNATTDTTTDYVAQRGQVSMAAVRTHSVPVMNTQTNGQQLADLQQQTEQSLANGLSFHLTSAVPQRIKLPELAYAGYHVYVNGRQQTPTLDANGVVHIKVAAGASQVRYVYQPTVVQILSGWVAALSWLGLLGTLGWRRYHRSTSTVTKTL</sequence>
<dbReference type="AlphaFoldDB" id="A0A9D1U407"/>
<comment type="caution">
    <text evidence="2">The sequence shown here is derived from an EMBL/GenBank/DDBJ whole genome shotgun (WGS) entry which is preliminary data.</text>
</comment>
<feature type="transmembrane region" description="Helical" evidence="1">
    <location>
        <begin position="534"/>
        <end position="556"/>
    </location>
</feature>
<feature type="transmembrane region" description="Helical" evidence="1">
    <location>
        <begin position="291"/>
        <end position="308"/>
    </location>
</feature>
<feature type="transmembrane region" description="Helical" evidence="1">
    <location>
        <begin position="162"/>
        <end position="181"/>
    </location>
</feature>
<gene>
    <name evidence="2" type="ORF">H9875_00960</name>
</gene>
<keyword evidence="1" id="KW-1133">Transmembrane helix</keyword>
<feature type="transmembrane region" description="Helical" evidence="1">
    <location>
        <begin position="317"/>
        <end position="337"/>
    </location>
</feature>
<proteinExistence type="predicted"/>
<keyword evidence="1" id="KW-0812">Transmembrane</keyword>
<dbReference type="EMBL" id="DXGJ01000009">
    <property type="protein sequence ID" value="HIW71171.1"/>
    <property type="molecule type" value="Genomic_DNA"/>
</dbReference>
<evidence type="ECO:0008006" key="4">
    <source>
        <dbReference type="Google" id="ProtNLM"/>
    </source>
</evidence>
<feature type="transmembrane region" description="Helical" evidence="1">
    <location>
        <begin position="232"/>
        <end position="251"/>
    </location>
</feature>
<name>A0A9D1U407_9LACO</name>
<reference evidence="2" key="1">
    <citation type="journal article" date="2021" name="PeerJ">
        <title>Extensive microbial diversity within the chicken gut microbiome revealed by metagenomics and culture.</title>
        <authorList>
            <person name="Gilroy R."/>
            <person name="Ravi A."/>
            <person name="Getino M."/>
            <person name="Pursley I."/>
            <person name="Horton D.L."/>
            <person name="Alikhan N.F."/>
            <person name="Baker D."/>
            <person name="Gharbi K."/>
            <person name="Hall N."/>
            <person name="Watson M."/>
            <person name="Adriaenssens E.M."/>
            <person name="Foster-Nyarko E."/>
            <person name="Jarju S."/>
            <person name="Secka A."/>
            <person name="Antonio M."/>
            <person name="Oren A."/>
            <person name="Chaudhuri R.R."/>
            <person name="La Ragione R."/>
            <person name="Hildebrand F."/>
            <person name="Pallen M.J."/>
        </authorList>
    </citation>
    <scope>NUCLEOTIDE SEQUENCE</scope>
    <source>
        <strain evidence="2">CHK173-259</strain>
    </source>
</reference>
<accession>A0A9D1U407</accession>
<feature type="transmembrane region" description="Helical" evidence="1">
    <location>
        <begin position="187"/>
        <end position="220"/>
    </location>
</feature>
<organism evidence="2 3">
    <name type="scientific">Candidatus Levilactobacillus faecigallinarum</name>
    <dbReference type="NCBI Taxonomy" id="2838638"/>
    <lineage>
        <taxon>Bacteria</taxon>
        <taxon>Bacillati</taxon>
        <taxon>Bacillota</taxon>
        <taxon>Bacilli</taxon>
        <taxon>Lactobacillales</taxon>
        <taxon>Lactobacillaceae</taxon>
        <taxon>Levilactobacillus</taxon>
    </lineage>
</organism>